<evidence type="ECO:0000313" key="3">
    <source>
        <dbReference type="Proteomes" id="UP000654075"/>
    </source>
</evidence>
<gene>
    <name evidence="2" type="ORF">PGLA1383_LOCUS20169</name>
</gene>
<feature type="domain" description="Prolyl 4-hydroxylase alpha subunit Fe(2+) 2OG dioxygenase" evidence="1">
    <location>
        <begin position="28"/>
        <end position="108"/>
    </location>
</feature>
<dbReference type="EMBL" id="CAJNNV010013651">
    <property type="protein sequence ID" value="CAE8601903.1"/>
    <property type="molecule type" value="Genomic_DNA"/>
</dbReference>
<organism evidence="2 3">
    <name type="scientific">Polarella glacialis</name>
    <name type="common">Dinoflagellate</name>
    <dbReference type="NCBI Taxonomy" id="89957"/>
    <lineage>
        <taxon>Eukaryota</taxon>
        <taxon>Sar</taxon>
        <taxon>Alveolata</taxon>
        <taxon>Dinophyceae</taxon>
        <taxon>Suessiales</taxon>
        <taxon>Suessiaceae</taxon>
        <taxon>Polarella</taxon>
    </lineage>
</organism>
<dbReference type="InterPro" id="IPR044862">
    <property type="entry name" value="Pro_4_hyd_alph_FE2OG_OXY"/>
</dbReference>
<sequence length="115" mass="13086">MKASGKWKRMRAKSKKVYPEVEYIEYDVAEMGEPCFIEPHVDNKSSVSMVAMLSAQGAYVGGRSCFRRSDGRRGHREMELLKGDVVLFRGEKLVHWITPVTAGKRVILQVELSRV</sequence>
<protein>
    <recommendedName>
        <fullName evidence="1">Prolyl 4-hydroxylase alpha subunit Fe(2+) 2OG dioxygenase domain-containing protein</fullName>
    </recommendedName>
</protein>
<evidence type="ECO:0000313" key="2">
    <source>
        <dbReference type="EMBL" id="CAE8601903.1"/>
    </source>
</evidence>
<comment type="caution">
    <text evidence="2">The sequence shown here is derived from an EMBL/GenBank/DDBJ whole genome shotgun (WGS) entry which is preliminary data.</text>
</comment>
<dbReference type="OrthoDB" id="442727at2759"/>
<evidence type="ECO:0000259" key="1">
    <source>
        <dbReference type="Pfam" id="PF13640"/>
    </source>
</evidence>
<dbReference type="Gene3D" id="2.60.120.620">
    <property type="entry name" value="q2cbj1_9rhob like domain"/>
    <property type="match status" value="1"/>
</dbReference>
<reference evidence="2" key="1">
    <citation type="submission" date="2021-02" db="EMBL/GenBank/DDBJ databases">
        <authorList>
            <person name="Dougan E. K."/>
            <person name="Rhodes N."/>
            <person name="Thang M."/>
            <person name="Chan C."/>
        </authorList>
    </citation>
    <scope>NUCLEOTIDE SEQUENCE</scope>
</reference>
<keyword evidence="3" id="KW-1185">Reference proteome</keyword>
<proteinExistence type="predicted"/>
<dbReference type="AlphaFoldDB" id="A0A813EQL7"/>
<dbReference type="Pfam" id="PF13640">
    <property type="entry name" value="2OG-FeII_Oxy_3"/>
    <property type="match status" value="1"/>
</dbReference>
<name>A0A813EQL7_POLGL</name>
<dbReference type="Proteomes" id="UP000654075">
    <property type="component" value="Unassembled WGS sequence"/>
</dbReference>
<accession>A0A813EQL7</accession>